<keyword evidence="11" id="KW-0594">Phospholipid biosynthesis</keyword>
<accession>A0A8B7YI25</accession>
<name>A0A8B7YI25_ACAPL</name>
<sequence length="541" mass="61224">MEQRPETPTVRERIPRSKSLIMPTIANPFVHRIKLSIWDKIRIAVMSVTIAPIRAILAVLFLFVDWLFCSLIVMGHRKSSTEQQQPYSGWRSLLRRFPVGFVYRALFFVMGFHRVDIRGTQAPPSEAPIAVAACHTSIFDGLLFYVMGYPTVIAKTGMKDYPLIGPLVDSLQPVYVSRTDPNSRLKTIQEIKRRCQPDSQWPQIVIFPEGTCTNGSCLITFKGGAFYPGVPVQPVAVQYKNDLDTFTWTWDGPGALKLLWLSLCNFSNKLQVTFLPIYTPSEEEIQDPKLFARNVRAVIANAIDKPVTDHTFEDCRLMMRAQEMGLPLEVGLVEFQKLLAKLGVKMDHLQERLKSYADIAKSGGYIGIEDLAKYLELPVSPALKEVFGLYDRDGSGKIDFREYVIGCSLLAQPANNDETLKLAFGMFGGDKNYIEPEDMCRIMNSAFGMADEESLKIFKQADVLNSGKVTYDEFKQYMQKKPEYAKLFTTYQRLVTLPETIEADFKNKLCTTASELDVERSQTELKTEGATSKTGEEKKRD</sequence>
<dbReference type="GO" id="GO:0042171">
    <property type="term" value="F:lysophosphatidic acid acyltransferase activity"/>
    <property type="evidence" value="ECO:0007669"/>
    <property type="project" value="TreeGrafter"/>
</dbReference>
<keyword evidence="9" id="KW-0443">Lipid metabolism</keyword>
<evidence type="ECO:0000256" key="13">
    <source>
        <dbReference type="ARBA" id="ARBA00023315"/>
    </source>
</evidence>
<dbReference type="AlphaFoldDB" id="A0A8B7YI25"/>
<keyword evidence="5" id="KW-0808">Transferase</keyword>
<evidence type="ECO:0000256" key="2">
    <source>
        <dbReference type="ARBA" id="ARBA00005074"/>
    </source>
</evidence>
<reference evidence="18" key="1">
    <citation type="submission" date="2025-08" db="UniProtKB">
        <authorList>
            <consortium name="RefSeq"/>
        </authorList>
    </citation>
    <scope>IDENTIFICATION</scope>
</reference>
<dbReference type="CTD" id="54947"/>
<gene>
    <name evidence="18" type="primary">LOC110980052</name>
</gene>
<dbReference type="CDD" id="cd00051">
    <property type="entry name" value="EFh"/>
    <property type="match status" value="1"/>
</dbReference>
<protein>
    <submittedName>
        <fullName evidence="18">Lysophosphatidylcholine acyltransferase 2-like isoform X2</fullName>
    </submittedName>
</protein>
<dbReference type="PROSITE" id="PS00018">
    <property type="entry name" value="EF_HAND_1"/>
    <property type="match status" value="1"/>
</dbReference>
<keyword evidence="6" id="KW-0812">Transmembrane</keyword>
<dbReference type="PANTHER" id="PTHR23063">
    <property type="entry name" value="PHOSPHOLIPID ACYLTRANSFERASE"/>
    <property type="match status" value="1"/>
</dbReference>
<evidence type="ECO:0000256" key="14">
    <source>
        <dbReference type="ARBA" id="ARBA00025707"/>
    </source>
</evidence>
<dbReference type="CDD" id="cd07991">
    <property type="entry name" value="LPLAT_LPCAT1-like"/>
    <property type="match status" value="1"/>
</dbReference>
<evidence type="ECO:0000256" key="7">
    <source>
        <dbReference type="ARBA" id="ARBA00022837"/>
    </source>
</evidence>
<evidence type="ECO:0000256" key="5">
    <source>
        <dbReference type="ARBA" id="ARBA00022679"/>
    </source>
</evidence>
<comment type="pathway">
    <text evidence="14">Phospholipid metabolism.</text>
</comment>
<comment type="subcellular location">
    <subcellularLocation>
        <location evidence="1">Membrane</location>
    </subcellularLocation>
</comment>
<evidence type="ECO:0000256" key="15">
    <source>
        <dbReference type="SAM" id="MobiDB-lite"/>
    </source>
</evidence>
<dbReference type="UniPathway" id="UPA00085"/>
<dbReference type="SMART" id="SM00054">
    <property type="entry name" value="EFh"/>
    <property type="match status" value="3"/>
</dbReference>
<dbReference type="RefSeq" id="XP_022092040.1">
    <property type="nucleotide sequence ID" value="XM_022236348.1"/>
</dbReference>
<dbReference type="InterPro" id="IPR045252">
    <property type="entry name" value="LPCAT1-like"/>
</dbReference>
<dbReference type="GO" id="GO:0016020">
    <property type="term" value="C:membrane"/>
    <property type="evidence" value="ECO:0007669"/>
    <property type="project" value="UniProtKB-SubCell"/>
</dbReference>
<dbReference type="InterPro" id="IPR002123">
    <property type="entry name" value="Plipid/glycerol_acylTrfase"/>
</dbReference>
<feature type="region of interest" description="Disordered" evidence="15">
    <location>
        <begin position="518"/>
        <end position="541"/>
    </location>
</feature>
<organism evidence="17 18">
    <name type="scientific">Acanthaster planci</name>
    <name type="common">Crown-of-thorns starfish</name>
    <dbReference type="NCBI Taxonomy" id="133434"/>
    <lineage>
        <taxon>Eukaryota</taxon>
        <taxon>Metazoa</taxon>
        <taxon>Echinodermata</taxon>
        <taxon>Eleutherozoa</taxon>
        <taxon>Asterozoa</taxon>
        <taxon>Asteroidea</taxon>
        <taxon>Valvatacea</taxon>
        <taxon>Valvatida</taxon>
        <taxon>Acanthasteridae</taxon>
        <taxon>Acanthaster</taxon>
    </lineage>
</organism>
<dbReference type="GO" id="GO:0008374">
    <property type="term" value="F:O-acyltransferase activity"/>
    <property type="evidence" value="ECO:0007669"/>
    <property type="project" value="InterPro"/>
</dbReference>
<keyword evidence="7" id="KW-0106">Calcium</keyword>
<keyword evidence="8" id="KW-1133">Transmembrane helix</keyword>
<evidence type="ECO:0000256" key="8">
    <source>
        <dbReference type="ARBA" id="ARBA00022989"/>
    </source>
</evidence>
<evidence type="ECO:0000259" key="16">
    <source>
        <dbReference type="PROSITE" id="PS50222"/>
    </source>
</evidence>
<dbReference type="OrthoDB" id="272512at2759"/>
<evidence type="ECO:0000256" key="9">
    <source>
        <dbReference type="ARBA" id="ARBA00023098"/>
    </source>
</evidence>
<keyword evidence="4" id="KW-0444">Lipid biosynthesis</keyword>
<dbReference type="InterPro" id="IPR018247">
    <property type="entry name" value="EF_Hand_1_Ca_BS"/>
</dbReference>
<dbReference type="PROSITE" id="PS50222">
    <property type="entry name" value="EF_HAND_2"/>
    <property type="match status" value="2"/>
</dbReference>
<keyword evidence="17" id="KW-1185">Reference proteome</keyword>
<evidence type="ECO:0000256" key="1">
    <source>
        <dbReference type="ARBA" id="ARBA00004370"/>
    </source>
</evidence>
<evidence type="ECO:0000256" key="6">
    <source>
        <dbReference type="ARBA" id="ARBA00022692"/>
    </source>
</evidence>
<dbReference type="SUPFAM" id="SSF69593">
    <property type="entry name" value="Glycerol-3-phosphate (1)-acyltransferase"/>
    <property type="match status" value="1"/>
</dbReference>
<comment type="similarity">
    <text evidence="3">Belongs to the 1-acyl-sn-glycerol-3-phosphate acyltransferase family.</text>
</comment>
<evidence type="ECO:0000313" key="17">
    <source>
        <dbReference type="Proteomes" id="UP000694845"/>
    </source>
</evidence>
<dbReference type="Gene3D" id="1.10.238.10">
    <property type="entry name" value="EF-hand"/>
    <property type="match status" value="1"/>
</dbReference>
<dbReference type="GO" id="GO:0005509">
    <property type="term" value="F:calcium ion binding"/>
    <property type="evidence" value="ECO:0007669"/>
    <property type="project" value="InterPro"/>
</dbReference>
<dbReference type="Pfam" id="PF01553">
    <property type="entry name" value="Acyltransferase"/>
    <property type="match status" value="1"/>
</dbReference>
<keyword evidence="13" id="KW-0012">Acyltransferase</keyword>
<evidence type="ECO:0000256" key="11">
    <source>
        <dbReference type="ARBA" id="ARBA00023209"/>
    </source>
</evidence>
<dbReference type="OMA" id="MELEFMP"/>
<dbReference type="InterPro" id="IPR011992">
    <property type="entry name" value="EF-hand-dom_pair"/>
</dbReference>
<evidence type="ECO:0000256" key="4">
    <source>
        <dbReference type="ARBA" id="ARBA00022516"/>
    </source>
</evidence>
<evidence type="ECO:0000313" key="18">
    <source>
        <dbReference type="RefSeq" id="XP_022092040.1"/>
    </source>
</evidence>
<feature type="compositionally biased region" description="Basic and acidic residues" evidence="15">
    <location>
        <begin position="518"/>
        <end position="527"/>
    </location>
</feature>
<feature type="domain" description="EF-hand" evidence="16">
    <location>
        <begin position="378"/>
        <end position="413"/>
    </location>
</feature>
<dbReference type="Proteomes" id="UP000694845">
    <property type="component" value="Unplaced"/>
</dbReference>
<evidence type="ECO:0000256" key="3">
    <source>
        <dbReference type="ARBA" id="ARBA00008655"/>
    </source>
</evidence>
<dbReference type="InterPro" id="IPR002048">
    <property type="entry name" value="EF_hand_dom"/>
</dbReference>
<dbReference type="GeneID" id="110980052"/>
<proteinExistence type="inferred from homology"/>
<dbReference type="PANTHER" id="PTHR23063:SF52">
    <property type="entry name" value="LYSOPHOSPHATIDYLCHOLINE ACYLTRANSFERASE"/>
    <property type="match status" value="1"/>
</dbReference>
<feature type="domain" description="EF-hand" evidence="16">
    <location>
        <begin position="449"/>
        <end position="484"/>
    </location>
</feature>
<dbReference type="SMART" id="SM00563">
    <property type="entry name" value="PlsC"/>
    <property type="match status" value="1"/>
</dbReference>
<dbReference type="GO" id="GO:0008654">
    <property type="term" value="P:phospholipid biosynthetic process"/>
    <property type="evidence" value="ECO:0007669"/>
    <property type="project" value="UniProtKB-KW"/>
</dbReference>
<keyword evidence="12" id="KW-1208">Phospholipid metabolism</keyword>
<dbReference type="Pfam" id="PF13202">
    <property type="entry name" value="EF-hand_5"/>
    <property type="match status" value="1"/>
</dbReference>
<evidence type="ECO:0000256" key="10">
    <source>
        <dbReference type="ARBA" id="ARBA00023136"/>
    </source>
</evidence>
<dbReference type="GO" id="GO:0005783">
    <property type="term" value="C:endoplasmic reticulum"/>
    <property type="evidence" value="ECO:0007669"/>
    <property type="project" value="TreeGrafter"/>
</dbReference>
<keyword evidence="10" id="KW-0472">Membrane</keyword>
<evidence type="ECO:0000256" key="12">
    <source>
        <dbReference type="ARBA" id="ARBA00023264"/>
    </source>
</evidence>
<comment type="pathway">
    <text evidence="2">Lipid metabolism; phospholipid metabolism.</text>
</comment>
<dbReference type="SUPFAM" id="SSF47473">
    <property type="entry name" value="EF-hand"/>
    <property type="match status" value="1"/>
</dbReference>